<dbReference type="Gene3D" id="3.30.110.60">
    <property type="entry name" value="YhbY-like"/>
    <property type="match status" value="1"/>
</dbReference>
<evidence type="ECO:0000313" key="3">
    <source>
        <dbReference type="EMBL" id="OIR18954.1"/>
    </source>
</evidence>
<dbReference type="Pfam" id="PF01985">
    <property type="entry name" value="CRS1_YhbY"/>
    <property type="match status" value="1"/>
</dbReference>
<dbReference type="AlphaFoldDB" id="A0A1J5TDD7"/>
<dbReference type="PANTHER" id="PTHR40065:SF3">
    <property type="entry name" value="RNA-BINDING PROTEIN YHBY"/>
    <property type="match status" value="1"/>
</dbReference>
<dbReference type="EMBL" id="MLJW01000002">
    <property type="protein sequence ID" value="OIR18954.1"/>
    <property type="molecule type" value="Genomic_DNA"/>
</dbReference>
<evidence type="ECO:0000259" key="2">
    <source>
        <dbReference type="PROSITE" id="PS51295"/>
    </source>
</evidence>
<protein>
    <submittedName>
        <fullName evidence="3">RNA-binding protein YhbY</fullName>
    </submittedName>
</protein>
<dbReference type="GO" id="GO:0003723">
    <property type="term" value="F:RNA binding"/>
    <property type="evidence" value="ECO:0007669"/>
    <property type="project" value="UniProtKB-KW"/>
</dbReference>
<dbReference type="PANTHER" id="PTHR40065">
    <property type="entry name" value="RNA-BINDING PROTEIN YHBY"/>
    <property type="match status" value="1"/>
</dbReference>
<dbReference type="InterPro" id="IPR035920">
    <property type="entry name" value="YhbY-like_sf"/>
</dbReference>
<accession>A0A1J5TDD7</accession>
<organism evidence="3">
    <name type="scientific">mine drainage metagenome</name>
    <dbReference type="NCBI Taxonomy" id="410659"/>
    <lineage>
        <taxon>unclassified sequences</taxon>
        <taxon>metagenomes</taxon>
        <taxon>ecological metagenomes</taxon>
    </lineage>
</organism>
<feature type="domain" description="CRM" evidence="2">
    <location>
        <begin position="4"/>
        <end position="100"/>
    </location>
</feature>
<keyword evidence="1" id="KW-0694">RNA-binding</keyword>
<name>A0A1J5TDD7_9ZZZZ</name>
<dbReference type="PROSITE" id="PS51295">
    <property type="entry name" value="CRM"/>
    <property type="match status" value="1"/>
</dbReference>
<proteinExistence type="predicted"/>
<dbReference type="InterPro" id="IPR001890">
    <property type="entry name" value="RNA-binding_CRM"/>
</dbReference>
<sequence>MSLPSLNGAQKTRLRGLGQQLDDMLLVGQAGASPTVVAELNRLLDTHELVKVRFAGADRVQRASLTEALANAAACLHVGSVGFTALFYRPNAEPGRRKIEL</sequence>
<dbReference type="InterPro" id="IPR051925">
    <property type="entry name" value="RNA-binding_domain"/>
</dbReference>
<gene>
    <name evidence="3" type="primary">yhbY_1</name>
    <name evidence="3" type="ORF">GALL_12970</name>
</gene>
<comment type="caution">
    <text evidence="3">The sequence shown here is derived from an EMBL/GenBank/DDBJ whole genome shotgun (WGS) entry which is preliminary data.</text>
</comment>
<evidence type="ECO:0000256" key="1">
    <source>
        <dbReference type="ARBA" id="ARBA00022884"/>
    </source>
</evidence>
<dbReference type="SMART" id="SM01103">
    <property type="entry name" value="CRS1_YhbY"/>
    <property type="match status" value="1"/>
</dbReference>
<reference evidence="3" key="1">
    <citation type="submission" date="2016-10" db="EMBL/GenBank/DDBJ databases">
        <title>Sequence of Gallionella enrichment culture.</title>
        <authorList>
            <person name="Poehlein A."/>
            <person name="Muehling M."/>
            <person name="Daniel R."/>
        </authorList>
    </citation>
    <scope>NUCLEOTIDE SEQUENCE</scope>
</reference>
<dbReference type="SUPFAM" id="SSF75471">
    <property type="entry name" value="YhbY-like"/>
    <property type="match status" value="1"/>
</dbReference>